<protein>
    <submittedName>
        <fullName evidence="1">Uncharacterized protein</fullName>
    </submittedName>
</protein>
<dbReference type="Ensembl" id="ENSPKIT00000030190.1">
    <property type="protein sequence ID" value="ENSPKIP00000006169.1"/>
    <property type="gene ID" value="ENSPKIG00000022553.1"/>
</dbReference>
<dbReference type="AlphaFoldDB" id="A0A3B3QK06"/>
<keyword evidence="2" id="KW-1185">Reference proteome</keyword>
<proteinExistence type="predicted"/>
<evidence type="ECO:0000313" key="1">
    <source>
        <dbReference type="Ensembl" id="ENSPKIP00000006169.1"/>
    </source>
</evidence>
<name>A0A3B3QK06_9TELE</name>
<reference evidence="1" key="1">
    <citation type="submission" date="2025-08" db="UniProtKB">
        <authorList>
            <consortium name="Ensembl"/>
        </authorList>
    </citation>
    <scope>IDENTIFICATION</scope>
</reference>
<evidence type="ECO:0000313" key="2">
    <source>
        <dbReference type="Proteomes" id="UP000261540"/>
    </source>
</evidence>
<reference evidence="1" key="2">
    <citation type="submission" date="2025-09" db="UniProtKB">
        <authorList>
            <consortium name="Ensembl"/>
        </authorList>
    </citation>
    <scope>IDENTIFICATION</scope>
</reference>
<organism evidence="1 2">
    <name type="scientific">Paramormyrops kingsleyae</name>
    <dbReference type="NCBI Taxonomy" id="1676925"/>
    <lineage>
        <taxon>Eukaryota</taxon>
        <taxon>Metazoa</taxon>
        <taxon>Chordata</taxon>
        <taxon>Craniata</taxon>
        <taxon>Vertebrata</taxon>
        <taxon>Euteleostomi</taxon>
        <taxon>Actinopterygii</taxon>
        <taxon>Neopterygii</taxon>
        <taxon>Teleostei</taxon>
        <taxon>Osteoglossocephala</taxon>
        <taxon>Osteoglossomorpha</taxon>
        <taxon>Osteoglossiformes</taxon>
        <taxon>Mormyridae</taxon>
        <taxon>Paramormyrops</taxon>
    </lineage>
</organism>
<sequence length="149" mass="15488">MEQTSCWLVLKEPQVGGARMVCLPPCVSVCLSVCLPPCVSVCLSVCLPPCVSVCLLCVSLPVCLSVSQCVSLPVCFVSPSLVSPSLNKCGSVSALMSYTETSQSSFSWSGNSMIGTKASFIPTRTSLAGAIQTRHPSNAGAILAILLQM</sequence>
<dbReference type="Proteomes" id="UP000261540">
    <property type="component" value="Unplaced"/>
</dbReference>
<accession>A0A3B3QK06</accession>